<sequence length="263" mass="28499">MAQPWILTSPASRGIGLQLTRRLLQTTKLPVVATARTDLEGTKNRILEGLDVDPQRLEVLKLDVTDESTISAAASQCATRFKNSYLHLAFCIPGILHPEKSPSQISYPHALSTLQINLLGPLLLTKHFSAFLPRKSTPLSPPTTNPSLPAQAVFALMSARVGSISDNSLGGWYSYRCSKAGVNQLAKSLDIYLKNSAGEKAVAVALHPGTVKTGLSEEFWASTRPEKLFSAEFAAERLCEVVRGMGTEGRGGCWDWEGKEVPP</sequence>
<dbReference type="Gene3D" id="3.40.50.720">
    <property type="entry name" value="NAD(P)-binding Rossmann-like Domain"/>
    <property type="match status" value="1"/>
</dbReference>
<evidence type="ECO:0000256" key="1">
    <source>
        <dbReference type="ARBA" id="ARBA00006484"/>
    </source>
</evidence>
<keyword evidence="3" id="KW-1185">Reference proteome</keyword>
<protein>
    <submittedName>
        <fullName evidence="2">Nad-binding protein</fullName>
    </submittedName>
</protein>
<dbReference type="InterPro" id="IPR002347">
    <property type="entry name" value="SDR_fam"/>
</dbReference>
<dbReference type="GO" id="GO:0016491">
    <property type="term" value="F:oxidoreductase activity"/>
    <property type="evidence" value="ECO:0007669"/>
    <property type="project" value="TreeGrafter"/>
</dbReference>
<dbReference type="PANTHER" id="PTHR43544:SF12">
    <property type="entry name" value="NAD(P)-BINDING ROSSMANN-FOLD SUPERFAMILY PROTEIN"/>
    <property type="match status" value="1"/>
</dbReference>
<dbReference type="SUPFAM" id="SSF51735">
    <property type="entry name" value="NAD(P)-binding Rossmann-fold domains"/>
    <property type="match status" value="1"/>
</dbReference>
<proteinExistence type="inferred from homology"/>
<dbReference type="GO" id="GO:0005737">
    <property type="term" value="C:cytoplasm"/>
    <property type="evidence" value="ECO:0007669"/>
    <property type="project" value="TreeGrafter"/>
</dbReference>
<name>A0A1W5DBD7_9LECA</name>
<dbReference type="CDD" id="cd05325">
    <property type="entry name" value="carb_red_sniffer_like_SDR_c"/>
    <property type="match status" value="1"/>
</dbReference>
<evidence type="ECO:0000313" key="3">
    <source>
        <dbReference type="Proteomes" id="UP000192927"/>
    </source>
</evidence>
<dbReference type="PANTHER" id="PTHR43544">
    <property type="entry name" value="SHORT-CHAIN DEHYDROGENASE/REDUCTASE"/>
    <property type="match status" value="1"/>
</dbReference>
<dbReference type="EMBL" id="FWEW01003727">
    <property type="protein sequence ID" value="SLM40483.1"/>
    <property type="molecule type" value="Genomic_DNA"/>
</dbReference>
<dbReference type="InterPro" id="IPR036291">
    <property type="entry name" value="NAD(P)-bd_dom_sf"/>
</dbReference>
<dbReference type="Proteomes" id="UP000192927">
    <property type="component" value="Unassembled WGS sequence"/>
</dbReference>
<accession>A0A1W5DBD7</accession>
<dbReference type="InterPro" id="IPR051468">
    <property type="entry name" value="Fungal_SecMetab_SDRs"/>
</dbReference>
<organism evidence="2 3">
    <name type="scientific">Lasallia pustulata</name>
    <dbReference type="NCBI Taxonomy" id="136370"/>
    <lineage>
        <taxon>Eukaryota</taxon>
        <taxon>Fungi</taxon>
        <taxon>Dikarya</taxon>
        <taxon>Ascomycota</taxon>
        <taxon>Pezizomycotina</taxon>
        <taxon>Lecanoromycetes</taxon>
        <taxon>OSLEUM clade</taxon>
        <taxon>Umbilicariomycetidae</taxon>
        <taxon>Umbilicariales</taxon>
        <taxon>Umbilicariaceae</taxon>
        <taxon>Lasallia</taxon>
    </lineage>
</organism>
<evidence type="ECO:0000313" key="2">
    <source>
        <dbReference type="EMBL" id="SLM40483.1"/>
    </source>
</evidence>
<comment type="similarity">
    <text evidence="1">Belongs to the short-chain dehydrogenases/reductases (SDR) family.</text>
</comment>
<dbReference type="Pfam" id="PF13561">
    <property type="entry name" value="adh_short_C2"/>
    <property type="match status" value="1"/>
</dbReference>
<reference evidence="3" key="1">
    <citation type="submission" date="2017-03" db="EMBL/GenBank/DDBJ databases">
        <authorList>
            <person name="Sharma R."/>
            <person name="Thines M."/>
        </authorList>
    </citation>
    <scope>NUCLEOTIDE SEQUENCE [LARGE SCALE GENOMIC DNA]</scope>
</reference>
<dbReference type="AlphaFoldDB" id="A0A1W5DBD7"/>